<name>A0ACB8BVE7_9AGAM</name>
<sequence>MKHSITHSVHLAFGAITGPVDDKTFCIVHLVLGAHPFDSSSPINSVRGPDLIPSEVHCLFPTGSQSLIPYCERLYSNGSGTWSGRGVLDRQETIFRVPVLHAFTLTLSPINVGVLGTRFDIGFGVADLDVPVGKLGRVRKFDGVRGRLWLRSVLNQVHVLEFV</sequence>
<dbReference type="EMBL" id="MU266348">
    <property type="protein sequence ID" value="KAH7928828.1"/>
    <property type="molecule type" value="Genomic_DNA"/>
</dbReference>
<protein>
    <submittedName>
        <fullName evidence="1">Uncharacterized protein</fullName>
    </submittedName>
</protein>
<dbReference type="Proteomes" id="UP000790709">
    <property type="component" value="Unassembled WGS sequence"/>
</dbReference>
<proteinExistence type="predicted"/>
<keyword evidence="2" id="KW-1185">Reference proteome</keyword>
<comment type="caution">
    <text evidence="1">The sequence shown here is derived from an EMBL/GenBank/DDBJ whole genome shotgun (WGS) entry which is preliminary data.</text>
</comment>
<gene>
    <name evidence="1" type="ORF">BV22DRAFT_170633</name>
</gene>
<organism evidence="1 2">
    <name type="scientific">Leucogyrophana mollusca</name>
    <dbReference type="NCBI Taxonomy" id="85980"/>
    <lineage>
        <taxon>Eukaryota</taxon>
        <taxon>Fungi</taxon>
        <taxon>Dikarya</taxon>
        <taxon>Basidiomycota</taxon>
        <taxon>Agaricomycotina</taxon>
        <taxon>Agaricomycetes</taxon>
        <taxon>Agaricomycetidae</taxon>
        <taxon>Boletales</taxon>
        <taxon>Boletales incertae sedis</taxon>
        <taxon>Leucogyrophana</taxon>
    </lineage>
</organism>
<reference evidence="1" key="1">
    <citation type="journal article" date="2021" name="New Phytol.">
        <title>Evolutionary innovations through gain and loss of genes in the ectomycorrhizal Boletales.</title>
        <authorList>
            <person name="Wu G."/>
            <person name="Miyauchi S."/>
            <person name="Morin E."/>
            <person name="Kuo A."/>
            <person name="Drula E."/>
            <person name="Varga T."/>
            <person name="Kohler A."/>
            <person name="Feng B."/>
            <person name="Cao Y."/>
            <person name="Lipzen A."/>
            <person name="Daum C."/>
            <person name="Hundley H."/>
            <person name="Pangilinan J."/>
            <person name="Johnson J."/>
            <person name="Barry K."/>
            <person name="LaButti K."/>
            <person name="Ng V."/>
            <person name="Ahrendt S."/>
            <person name="Min B."/>
            <person name="Choi I.G."/>
            <person name="Park H."/>
            <person name="Plett J.M."/>
            <person name="Magnuson J."/>
            <person name="Spatafora J.W."/>
            <person name="Nagy L.G."/>
            <person name="Henrissat B."/>
            <person name="Grigoriev I.V."/>
            <person name="Yang Z.L."/>
            <person name="Xu J."/>
            <person name="Martin F.M."/>
        </authorList>
    </citation>
    <scope>NUCLEOTIDE SEQUENCE</scope>
    <source>
        <strain evidence="1">KUC20120723A-06</strain>
    </source>
</reference>
<evidence type="ECO:0000313" key="1">
    <source>
        <dbReference type="EMBL" id="KAH7928828.1"/>
    </source>
</evidence>
<evidence type="ECO:0000313" key="2">
    <source>
        <dbReference type="Proteomes" id="UP000790709"/>
    </source>
</evidence>
<accession>A0ACB8BVE7</accession>